<keyword evidence="12" id="KW-1185">Reference proteome</keyword>
<dbReference type="EC" id="1.5.1.3" evidence="3 8"/>
<dbReference type="RefSeq" id="WP_244593251.1">
    <property type="nucleotide sequence ID" value="NZ_FYDG01000007.1"/>
</dbReference>
<dbReference type="GO" id="GO:0006730">
    <property type="term" value="P:one-carbon metabolic process"/>
    <property type="evidence" value="ECO:0007669"/>
    <property type="project" value="UniProtKB-KW"/>
</dbReference>
<feature type="domain" description="DHFR" evidence="10">
    <location>
        <begin position="13"/>
        <end position="181"/>
    </location>
</feature>
<evidence type="ECO:0000259" key="10">
    <source>
        <dbReference type="PROSITE" id="PS51330"/>
    </source>
</evidence>
<dbReference type="AlphaFoldDB" id="A0A212RU46"/>
<keyword evidence="6 8" id="KW-0560">Oxidoreductase</keyword>
<evidence type="ECO:0000256" key="3">
    <source>
        <dbReference type="ARBA" id="ARBA00012856"/>
    </source>
</evidence>
<dbReference type="SUPFAM" id="SSF53597">
    <property type="entry name" value="Dihydrofolate reductase-like"/>
    <property type="match status" value="1"/>
</dbReference>
<protein>
    <recommendedName>
        <fullName evidence="3 8">Dihydrofolate reductase</fullName>
        <ecNumber evidence="3 8">1.5.1.3</ecNumber>
    </recommendedName>
</protein>
<dbReference type="Pfam" id="PF00186">
    <property type="entry name" value="DHFR_1"/>
    <property type="match status" value="1"/>
</dbReference>
<evidence type="ECO:0000313" key="12">
    <source>
        <dbReference type="Proteomes" id="UP000198418"/>
    </source>
</evidence>
<dbReference type="PANTHER" id="PTHR48069:SF3">
    <property type="entry name" value="DIHYDROFOLATE REDUCTASE"/>
    <property type="match status" value="1"/>
</dbReference>
<dbReference type="InterPro" id="IPR012259">
    <property type="entry name" value="DHFR"/>
</dbReference>
<dbReference type="GO" id="GO:0046655">
    <property type="term" value="P:folic acid metabolic process"/>
    <property type="evidence" value="ECO:0007669"/>
    <property type="project" value="TreeGrafter"/>
</dbReference>
<comment type="similarity">
    <text evidence="2 8 9">Belongs to the dihydrofolate reductase family.</text>
</comment>
<keyword evidence="5 8" id="KW-0521">NADP</keyword>
<dbReference type="GO" id="GO:0004146">
    <property type="term" value="F:dihydrofolate reductase activity"/>
    <property type="evidence" value="ECO:0007669"/>
    <property type="project" value="UniProtKB-EC"/>
</dbReference>
<evidence type="ECO:0000256" key="2">
    <source>
        <dbReference type="ARBA" id="ARBA00009539"/>
    </source>
</evidence>
<comment type="function">
    <text evidence="7 8">Key enzyme in folate metabolism. Catalyzes an essential reaction for de novo glycine and purine synthesis, and for DNA precursor synthesis.</text>
</comment>
<comment type="catalytic activity">
    <reaction evidence="8">
        <text>(6S)-5,6,7,8-tetrahydrofolate + NADP(+) = 7,8-dihydrofolate + NADPH + H(+)</text>
        <dbReference type="Rhea" id="RHEA:15009"/>
        <dbReference type="ChEBI" id="CHEBI:15378"/>
        <dbReference type="ChEBI" id="CHEBI:57451"/>
        <dbReference type="ChEBI" id="CHEBI:57453"/>
        <dbReference type="ChEBI" id="CHEBI:57783"/>
        <dbReference type="ChEBI" id="CHEBI:58349"/>
        <dbReference type="EC" id="1.5.1.3"/>
    </reaction>
</comment>
<evidence type="ECO:0000313" key="11">
    <source>
        <dbReference type="EMBL" id="SNB76081.1"/>
    </source>
</evidence>
<dbReference type="PRINTS" id="PR00070">
    <property type="entry name" value="DHFR"/>
</dbReference>
<sequence>MQDNQGGGMTGLPITIVAAVARNGALGFQNAIPWRASSDLKRFKEITWGRPLIMGRKTYQSIGRPLPGRETVVVTRDGGWLGTPAPERVHVAGDFAAALARANELADFMHCAEIIVAGGAEIYRQALPLGRFLRLTRVDCAPEADAFFPEVDWTQWRELRREPAPRGEKDECNLEYIDYQRC</sequence>
<dbReference type="EMBL" id="FYDG01000007">
    <property type="protein sequence ID" value="SNB76081.1"/>
    <property type="molecule type" value="Genomic_DNA"/>
</dbReference>
<dbReference type="InterPro" id="IPR017925">
    <property type="entry name" value="DHFR_CS"/>
</dbReference>
<evidence type="ECO:0000256" key="9">
    <source>
        <dbReference type="RuleBase" id="RU004474"/>
    </source>
</evidence>
<keyword evidence="4 8" id="KW-0554">One-carbon metabolism</keyword>
<dbReference type="Gene3D" id="3.40.430.10">
    <property type="entry name" value="Dihydrofolate Reductase, subunit A"/>
    <property type="match status" value="1"/>
</dbReference>
<dbReference type="PANTHER" id="PTHR48069">
    <property type="entry name" value="DIHYDROFOLATE REDUCTASE"/>
    <property type="match status" value="1"/>
</dbReference>
<evidence type="ECO:0000256" key="8">
    <source>
        <dbReference type="PIRNR" id="PIRNR000194"/>
    </source>
</evidence>
<gene>
    <name evidence="11" type="ORF">SAMN06265338_10797</name>
</gene>
<dbReference type="UniPathway" id="UPA00077">
    <property type="reaction ID" value="UER00158"/>
</dbReference>
<dbReference type="PIRSF" id="PIRSF000194">
    <property type="entry name" value="DHFR"/>
    <property type="match status" value="1"/>
</dbReference>
<evidence type="ECO:0000256" key="7">
    <source>
        <dbReference type="ARBA" id="ARBA00025067"/>
    </source>
</evidence>
<dbReference type="Proteomes" id="UP000198418">
    <property type="component" value="Unassembled WGS sequence"/>
</dbReference>
<proteinExistence type="inferred from homology"/>
<dbReference type="GO" id="GO:0005829">
    <property type="term" value="C:cytosol"/>
    <property type="evidence" value="ECO:0007669"/>
    <property type="project" value="TreeGrafter"/>
</dbReference>
<dbReference type="InterPro" id="IPR001796">
    <property type="entry name" value="DHFR_dom"/>
</dbReference>
<dbReference type="GO" id="GO:0046452">
    <property type="term" value="P:dihydrofolate metabolic process"/>
    <property type="evidence" value="ECO:0007669"/>
    <property type="project" value="TreeGrafter"/>
</dbReference>
<organism evidence="11 12">
    <name type="scientific">Rhodoblastus acidophilus</name>
    <name type="common">Rhodopseudomonas acidophila</name>
    <dbReference type="NCBI Taxonomy" id="1074"/>
    <lineage>
        <taxon>Bacteria</taxon>
        <taxon>Pseudomonadati</taxon>
        <taxon>Pseudomonadota</taxon>
        <taxon>Alphaproteobacteria</taxon>
        <taxon>Hyphomicrobiales</taxon>
        <taxon>Rhodoblastaceae</taxon>
        <taxon>Rhodoblastus</taxon>
    </lineage>
</organism>
<dbReference type="PROSITE" id="PS51330">
    <property type="entry name" value="DHFR_2"/>
    <property type="match status" value="1"/>
</dbReference>
<evidence type="ECO:0000256" key="6">
    <source>
        <dbReference type="ARBA" id="ARBA00023002"/>
    </source>
</evidence>
<comment type="pathway">
    <text evidence="1 8">Cofactor biosynthesis; tetrahydrofolate biosynthesis; 5,6,7,8-tetrahydrofolate from 7,8-dihydrofolate: step 1/1.</text>
</comment>
<evidence type="ECO:0000256" key="4">
    <source>
        <dbReference type="ARBA" id="ARBA00022563"/>
    </source>
</evidence>
<evidence type="ECO:0000256" key="5">
    <source>
        <dbReference type="ARBA" id="ARBA00022857"/>
    </source>
</evidence>
<dbReference type="InterPro" id="IPR024072">
    <property type="entry name" value="DHFR-like_dom_sf"/>
</dbReference>
<name>A0A212RU46_RHOAC</name>
<evidence type="ECO:0000256" key="1">
    <source>
        <dbReference type="ARBA" id="ARBA00004903"/>
    </source>
</evidence>
<accession>A0A212RU46</accession>
<dbReference type="GO" id="GO:0046654">
    <property type="term" value="P:tetrahydrofolate biosynthetic process"/>
    <property type="evidence" value="ECO:0007669"/>
    <property type="project" value="UniProtKB-UniPathway"/>
</dbReference>
<dbReference type="PROSITE" id="PS00075">
    <property type="entry name" value="DHFR_1"/>
    <property type="match status" value="1"/>
</dbReference>
<dbReference type="GO" id="GO:0050661">
    <property type="term" value="F:NADP binding"/>
    <property type="evidence" value="ECO:0007669"/>
    <property type="project" value="InterPro"/>
</dbReference>
<dbReference type="CDD" id="cd00209">
    <property type="entry name" value="DHFR"/>
    <property type="match status" value="1"/>
</dbReference>
<reference evidence="12" key="1">
    <citation type="submission" date="2017-06" db="EMBL/GenBank/DDBJ databases">
        <authorList>
            <person name="Varghese N."/>
            <person name="Submissions S."/>
        </authorList>
    </citation>
    <scope>NUCLEOTIDE SEQUENCE [LARGE SCALE GENOMIC DNA]</scope>
    <source>
        <strain evidence="12">DSM 137</strain>
    </source>
</reference>